<name>A0A1E1KD35_9HELO</name>
<feature type="compositionally biased region" description="Low complexity" evidence="1">
    <location>
        <begin position="220"/>
        <end position="238"/>
    </location>
</feature>
<keyword evidence="3" id="KW-1185">Reference proteome</keyword>
<reference evidence="3" key="1">
    <citation type="submission" date="2016-03" db="EMBL/GenBank/DDBJ databases">
        <authorList>
            <person name="Guldener U."/>
        </authorList>
    </citation>
    <scope>NUCLEOTIDE SEQUENCE [LARGE SCALE GENOMIC DNA]</scope>
    <source>
        <strain evidence="3">04CH-RAC-A.6.1</strain>
    </source>
</reference>
<sequence>MKRPRIDVAVASIIYTANSQVDGKGASQEEKWREGERGLSITGLNVLTLSILTEPDLIGVREISANTAAGGIDRASIRELCCVEGIVAEAIPAADGMRYNLGQQTCATFGCLRGLCLPFFKVYDCRVSKARTRGSSLQSELSRWVRLLKQALPVDEIEVQLMRLPDQVQARGMAVWAEEQKRLGGVDEDQVVERYIIRESDKKRGRFGFKVALVASGATESSLEVPPSSSSTPVGLSSFLQQSRAGQGRAVQGSDPGQGRFKIRGRGRGRGQGRGRAQTSTRTSGGGLLALGPFCTDGLCAGRGEDEVYSAENEDQDGRRRRVWRCPDGPMSSLQGQTSPETKPNQTTPNMPDLTDPAERRGCDASPRYKIDTLTVTSPLILLTSDSELRAE</sequence>
<evidence type="ECO:0000313" key="2">
    <source>
        <dbReference type="EMBL" id="CZS95963.1"/>
    </source>
</evidence>
<dbReference type="Proteomes" id="UP000178912">
    <property type="component" value="Unassembled WGS sequence"/>
</dbReference>
<feature type="compositionally biased region" description="Polar residues" evidence="1">
    <location>
        <begin position="332"/>
        <end position="350"/>
    </location>
</feature>
<protein>
    <submittedName>
        <fullName evidence="2">Uncharacterized protein</fullName>
    </submittedName>
</protein>
<feature type="compositionally biased region" description="Basic and acidic residues" evidence="1">
    <location>
        <begin position="357"/>
        <end position="368"/>
    </location>
</feature>
<dbReference type="AlphaFoldDB" id="A0A1E1KD35"/>
<dbReference type="EMBL" id="FJUX01000024">
    <property type="protein sequence ID" value="CZS95963.1"/>
    <property type="molecule type" value="Genomic_DNA"/>
</dbReference>
<feature type="region of interest" description="Disordered" evidence="1">
    <location>
        <begin position="220"/>
        <end position="288"/>
    </location>
</feature>
<proteinExistence type="predicted"/>
<feature type="region of interest" description="Disordered" evidence="1">
    <location>
        <begin position="308"/>
        <end position="368"/>
    </location>
</feature>
<gene>
    <name evidence="2" type="ORF">RAG0_05437</name>
</gene>
<evidence type="ECO:0000256" key="1">
    <source>
        <dbReference type="SAM" id="MobiDB-lite"/>
    </source>
</evidence>
<feature type="compositionally biased region" description="Basic residues" evidence="1">
    <location>
        <begin position="261"/>
        <end position="273"/>
    </location>
</feature>
<accession>A0A1E1KD35</accession>
<organism evidence="2 3">
    <name type="scientific">Rhynchosporium agropyri</name>
    <dbReference type="NCBI Taxonomy" id="914238"/>
    <lineage>
        <taxon>Eukaryota</taxon>
        <taxon>Fungi</taxon>
        <taxon>Dikarya</taxon>
        <taxon>Ascomycota</taxon>
        <taxon>Pezizomycotina</taxon>
        <taxon>Leotiomycetes</taxon>
        <taxon>Helotiales</taxon>
        <taxon>Ploettnerulaceae</taxon>
        <taxon>Rhynchosporium</taxon>
    </lineage>
</organism>
<evidence type="ECO:0000313" key="3">
    <source>
        <dbReference type="Proteomes" id="UP000178912"/>
    </source>
</evidence>